<feature type="region of interest" description="Disordered" evidence="1">
    <location>
        <begin position="1"/>
        <end position="22"/>
    </location>
</feature>
<protein>
    <submittedName>
        <fullName evidence="2">Uncharacterized protein</fullName>
    </submittedName>
</protein>
<evidence type="ECO:0000256" key="1">
    <source>
        <dbReference type="SAM" id="MobiDB-lite"/>
    </source>
</evidence>
<evidence type="ECO:0000313" key="2">
    <source>
        <dbReference type="EMBL" id="GFC64849.1"/>
    </source>
</evidence>
<dbReference type="AlphaFoldDB" id="A0A699Q9U8"/>
<sequence length="110" mass="12688">MPTQKAPSFVQTSKHVKTHRTSVKPIEHPTQAENLRKYIPKSRGHKHSWTRKACFVCKSVNHLIKDCDYYEKKDGLKACMEPCNEDQSFKFCKDDPSPFQKACCSNISLN</sequence>
<comment type="caution">
    <text evidence="2">The sequence shown here is derived from an EMBL/GenBank/DDBJ whole genome shotgun (WGS) entry which is preliminary data.</text>
</comment>
<reference evidence="2" key="1">
    <citation type="journal article" date="2019" name="Sci. Rep.">
        <title>Draft genome of Tanacetum cinerariifolium, the natural source of mosquito coil.</title>
        <authorList>
            <person name="Yamashiro T."/>
            <person name="Shiraishi A."/>
            <person name="Satake H."/>
            <person name="Nakayama K."/>
        </authorList>
    </citation>
    <scope>NUCLEOTIDE SEQUENCE</scope>
</reference>
<name>A0A699Q9U8_TANCI</name>
<proteinExistence type="predicted"/>
<gene>
    <name evidence="2" type="ORF">Tci_836819</name>
</gene>
<feature type="compositionally biased region" description="Polar residues" evidence="1">
    <location>
        <begin position="1"/>
        <end position="13"/>
    </location>
</feature>
<accession>A0A699Q9U8</accession>
<dbReference type="EMBL" id="BKCJ011004067">
    <property type="protein sequence ID" value="GFC64849.1"/>
    <property type="molecule type" value="Genomic_DNA"/>
</dbReference>
<organism evidence="2">
    <name type="scientific">Tanacetum cinerariifolium</name>
    <name type="common">Dalmatian daisy</name>
    <name type="synonym">Chrysanthemum cinerariifolium</name>
    <dbReference type="NCBI Taxonomy" id="118510"/>
    <lineage>
        <taxon>Eukaryota</taxon>
        <taxon>Viridiplantae</taxon>
        <taxon>Streptophyta</taxon>
        <taxon>Embryophyta</taxon>
        <taxon>Tracheophyta</taxon>
        <taxon>Spermatophyta</taxon>
        <taxon>Magnoliopsida</taxon>
        <taxon>eudicotyledons</taxon>
        <taxon>Gunneridae</taxon>
        <taxon>Pentapetalae</taxon>
        <taxon>asterids</taxon>
        <taxon>campanulids</taxon>
        <taxon>Asterales</taxon>
        <taxon>Asteraceae</taxon>
        <taxon>Asteroideae</taxon>
        <taxon>Anthemideae</taxon>
        <taxon>Anthemidinae</taxon>
        <taxon>Tanacetum</taxon>
    </lineage>
</organism>